<dbReference type="Proteomes" id="UP000194664">
    <property type="component" value="Unassembled WGS sequence"/>
</dbReference>
<feature type="domain" description="Tyr recombinase" evidence="4">
    <location>
        <begin position="236"/>
        <end position="433"/>
    </location>
</feature>
<dbReference type="InterPro" id="IPR050808">
    <property type="entry name" value="Phage_Integrase"/>
</dbReference>
<organism evidence="5 6">
    <name type="scientific">Marivivens niveibacter</name>
    <dbReference type="NCBI Taxonomy" id="1930667"/>
    <lineage>
        <taxon>Bacteria</taxon>
        <taxon>Pseudomonadati</taxon>
        <taxon>Pseudomonadota</taxon>
        <taxon>Alphaproteobacteria</taxon>
        <taxon>Rhodobacterales</taxon>
        <taxon>Paracoccaceae</taxon>
        <taxon>Marivivens group</taxon>
        <taxon>Marivivens</taxon>
    </lineage>
</organism>
<proteinExistence type="inferred from homology"/>
<dbReference type="EMBL" id="MSPP01000003">
    <property type="protein sequence ID" value="OUD08940.1"/>
    <property type="molecule type" value="Genomic_DNA"/>
</dbReference>
<dbReference type="PANTHER" id="PTHR30629">
    <property type="entry name" value="PROPHAGE INTEGRASE"/>
    <property type="match status" value="1"/>
</dbReference>
<dbReference type="AlphaFoldDB" id="A0A251WWR6"/>
<evidence type="ECO:0000256" key="3">
    <source>
        <dbReference type="ARBA" id="ARBA00023172"/>
    </source>
</evidence>
<dbReference type="GO" id="GO:0003677">
    <property type="term" value="F:DNA binding"/>
    <property type="evidence" value="ECO:0007669"/>
    <property type="project" value="InterPro"/>
</dbReference>
<dbReference type="RefSeq" id="WP_086451425.1">
    <property type="nucleotide sequence ID" value="NZ_MSPP01000003.1"/>
</dbReference>
<sequence>MPTLKITNSFLQKVKPSNSRQEIKDTITTGLIARISPSGAISFATRVRDNQGKTRTITIGKYPSLSLQDARIKAGEIYKQLKEGVDINGEKRALREQTSQAESSPSLRDIISEYKNGPGKRLKIWQPAGPKTELAQAERVLSRVFKDLLDTPVSKITAEALADAMSSYVPANASSAKTSANGQVSKARAYLSPVFDWVAGRGRFSKIGAARRPQIEVAAVQTTHDPANSDPSIEGVRSRVLNDQELRSILPLLRYPAPQIGNNSIQPENDYRPIALRFMLMTAARREEVCKMTWSQVDKDNSIWRKPSVKATKGGPRGQDLPLPSAIINLLKSLPGWETAKPTDFVFPNSTGKGPLGNWDRFQTALNKQTGVHNWHRHDLRRTAGTLMREIGQPLAVIETILDHATPLRSEGGSDTAGVYILTNTKILESSENPQATALARLAEALDQIEAQGK</sequence>
<gene>
    <name evidence="5" type="ORF">BVC71_09485</name>
</gene>
<evidence type="ECO:0000313" key="6">
    <source>
        <dbReference type="Proteomes" id="UP000194664"/>
    </source>
</evidence>
<dbReference type="Gene3D" id="3.30.160.390">
    <property type="entry name" value="Integrase, DNA-binding domain"/>
    <property type="match status" value="1"/>
</dbReference>
<name>A0A251WWR6_9RHOB</name>
<dbReference type="SUPFAM" id="SSF56349">
    <property type="entry name" value="DNA breaking-rejoining enzymes"/>
    <property type="match status" value="1"/>
</dbReference>
<keyword evidence="6" id="KW-1185">Reference proteome</keyword>
<dbReference type="PROSITE" id="PS51898">
    <property type="entry name" value="TYR_RECOMBINASE"/>
    <property type="match status" value="1"/>
</dbReference>
<dbReference type="GO" id="GO:0006310">
    <property type="term" value="P:DNA recombination"/>
    <property type="evidence" value="ECO:0007669"/>
    <property type="project" value="UniProtKB-KW"/>
</dbReference>
<dbReference type="InterPro" id="IPR013762">
    <property type="entry name" value="Integrase-like_cat_sf"/>
</dbReference>
<evidence type="ECO:0000256" key="2">
    <source>
        <dbReference type="ARBA" id="ARBA00022908"/>
    </source>
</evidence>
<dbReference type="GO" id="GO:0015074">
    <property type="term" value="P:DNA integration"/>
    <property type="evidence" value="ECO:0007669"/>
    <property type="project" value="UniProtKB-KW"/>
</dbReference>
<keyword evidence="3" id="KW-0233">DNA recombination</keyword>
<dbReference type="InterPro" id="IPR038488">
    <property type="entry name" value="Integrase_DNA-bd_sf"/>
</dbReference>
<dbReference type="Pfam" id="PF13356">
    <property type="entry name" value="Arm-DNA-bind_3"/>
    <property type="match status" value="1"/>
</dbReference>
<dbReference type="PANTHER" id="PTHR30629:SF2">
    <property type="entry name" value="PROPHAGE INTEGRASE INTS-RELATED"/>
    <property type="match status" value="1"/>
</dbReference>
<dbReference type="Gene3D" id="1.10.443.10">
    <property type="entry name" value="Intergrase catalytic core"/>
    <property type="match status" value="1"/>
</dbReference>
<protein>
    <recommendedName>
        <fullName evidence="4">Tyr recombinase domain-containing protein</fullName>
    </recommendedName>
</protein>
<dbReference type="InterPro" id="IPR002104">
    <property type="entry name" value="Integrase_catalytic"/>
</dbReference>
<evidence type="ECO:0000313" key="5">
    <source>
        <dbReference type="EMBL" id="OUD08940.1"/>
    </source>
</evidence>
<evidence type="ECO:0000256" key="1">
    <source>
        <dbReference type="ARBA" id="ARBA00008857"/>
    </source>
</evidence>
<reference evidence="5 6" key="1">
    <citation type="submission" date="2016-12" db="EMBL/GenBank/DDBJ databases">
        <title>The draft genome sequence of HSLHS2.</title>
        <authorList>
            <person name="Hu D."/>
            <person name="Wang L."/>
            <person name="Shao Z."/>
        </authorList>
    </citation>
    <scope>NUCLEOTIDE SEQUENCE [LARGE SCALE GENOMIC DNA]</scope>
    <source>
        <strain evidence="5">MCCC 1A06712</strain>
    </source>
</reference>
<dbReference type="Pfam" id="PF00589">
    <property type="entry name" value="Phage_integrase"/>
    <property type="match status" value="1"/>
</dbReference>
<accession>A0A251WWR6</accession>
<evidence type="ECO:0000259" key="4">
    <source>
        <dbReference type="PROSITE" id="PS51898"/>
    </source>
</evidence>
<dbReference type="InterPro" id="IPR025166">
    <property type="entry name" value="Integrase_DNA_bind_dom"/>
</dbReference>
<dbReference type="InterPro" id="IPR011010">
    <property type="entry name" value="DNA_brk_join_enz"/>
</dbReference>
<keyword evidence="2" id="KW-0229">DNA integration</keyword>
<comment type="caution">
    <text evidence="5">The sequence shown here is derived from an EMBL/GenBank/DDBJ whole genome shotgun (WGS) entry which is preliminary data.</text>
</comment>
<comment type="similarity">
    <text evidence="1">Belongs to the 'phage' integrase family.</text>
</comment>
<dbReference type="OrthoDB" id="7615137at2"/>